<dbReference type="AlphaFoldDB" id="A0A4R7UCE2"/>
<dbReference type="Proteomes" id="UP000295757">
    <property type="component" value="Unassembled WGS sequence"/>
</dbReference>
<feature type="coiled-coil region" evidence="7">
    <location>
        <begin position="818"/>
        <end position="852"/>
    </location>
</feature>
<evidence type="ECO:0000313" key="9">
    <source>
        <dbReference type="EMBL" id="TDV23558.1"/>
    </source>
</evidence>
<dbReference type="SUPFAM" id="SSF56719">
    <property type="entry name" value="Type II DNA topoisomerase"/>
    <property type="match status" value="1"/>
</dbReference>
<comment type="catalytic activity">
    <reaction evidence="1 6">
        <text>ATP-dependent breakage, passage and rejoining of double-stranded DNA.</text>
        <dbReference type="EC" id="5.6.2.2"/>
    </reaction>
</comment>
<dbReference type="PANTHER" id="PTHR43493">
    <property type="entry name" value="DNA GYRASE/TOPOISOMERASE SUBUNIT A"/>
    <property type="match status" value="1"/>
</dbReference>
<evidence type="ECO:0000259" key="8">
    <source>
        <dbReference type="PROSITE" id="PS52040"/>
    </source>
</evidence>
<organism evidence="9 10">
    <name type="scientific">Mycoplasmopsis mustelae</name>
    <dbReference type="NCBI Taxonomy" id="171289"/>
    <lineage>
        <taxon>Bacteria</taxon>
        <taxon>Bacillati</taxon>
        <taxon>Mycoplasmatota</taxon>
        <taxon>Mycoplasmoidales</taxon>
        <taxon>Metamycoplasmataceae</taxon>
        <taxon>Mycoplasmopsis</taxon>
    </lineage>
</organism>
<dbReference type="Gene3D" id="3.30.1360.40">
    <property type="match status" value="1"/>
</dbReference>
<dbReference type="Gene3D" id="3.90.199.10">
    <property type="entry name" value="Topoisomerase II, domain 5"/>
    <property type="match status" value="1"/>
</dbReference>
<dbReference type="InterPro" id="IPR002205">
    <property type="entry name" value="Topo_IIA_dom_A"/>
</dbReference>
<dbReference type="SUPFAM" id="SSF101904">
    <property type="entry name" value="GyrA/ParC C-terminal domain-like"/>
    <property type="match status" value="1"/>
</dbReference>
<sequence>MDVNKKKEILDKIINESLDKVMSERFGRYAKYVIQQRALPDIKDGLKPVQRRILYAMYDLGLSHDKPYKKSARVVGDVIGKYHPHGDSSVYEAMVNMSQPWKSNIPLLDMHGNIGSIDNDPAAAMRYTEVRLSKVTEFILNDLKKNTVAFIPNFDDSEKEPVVLPSIFPTLLVNGAKGIAVGMATDLPPHNLSEVIDATIAKIKKPNISLKEIRKYILGPDFPTGGIIKGIKGIDDAFEFGNNIKDKIHLYAKCNLYSKSSNKFIEITEIPYGVSKSSLVYEIDMLINKGAIDGVLEIKDQSDRNGINILITMDVGVNEHSVLSYLYQKTQLKITYSYNNTVIKNNQPMQLNLMQMLDSYEQQVRDIKTKTLNYDLQKNLLRLEIVLGFIKVSEITDKVIKVIRESEDSKSGVIKDLIKHFAFSEIQATAIAELRLYRLSKTDKQAYLKEKNDLENEINYIKELLDDSQKFNKFIIEILLDIKKQFGAERKTKIENEHFDFNHKETDLIKEEEVYILVSKNGYIKRFNEKTYISNNLSNSYIKEDDAIMHVSKMNTMHNLVLFTNFGNYAILPIHKIAENKWKEHGTYVRDLYDFKIDEQIISVLEIKNWESDLYIITGTKNGFFKHTKLIDFKAQRSLKSYTAMTLIDNDVMIGAKLSNNHNNLLILTNNSLISYYPETDISTYGTKAKGIKGVYLSLNDKVTDFILNKENIDLVFVSDKGYWAKLASKKIQQVSRNTKGKKYSEINQLNKITAIIQSNNMEILVKTDSYNLVIEKINNLKDKQGSLQYPVINKLFVNDIQKEFQLNPLSDFSVESIKENSKNIEKSENLLKEKEKQFDDILAKVEKLLNLKK</sequence>
<dbReference type="InterPro" id="IPR013758">
    <property type="entry name" value="Topo_IIA_A/C_ab"/>
</dbReference>
<dbReference type="CDD" id="cd00187">
    <property type="entry name" value="TOP4c"/>
    <property type="match status" value="1"/>
</dbReference>
<evidence type="ECO:0000256" key="2">
    <source>
        <dbReference type="ARBA" id="ARBA00012895"/>
    </source>
</evidence>
<gene>
    <name evidence="9" type="ORF">BCF59_0549</name>
</gene>
<dbReference type="RefSeq" id="WP_134110996.1">
    <property type="nucleotide sequence ID" value="NZ_SOCN01000002.1"/>
</dbReference>
<keyword evidence="4 6" id="KW-0238">DNA-binding</keyword>
<dbReference type="InterPro" id="IPR006691">
    <property type="entry name" value="GyrA/parC_rep"/>
</dbReference>
<dbReference type="OrthoDB" id="9806486at2"/>
<feature type="coiled-coil region" evidence="7">
    <location>
        <begin position="437"/>
        <end position="464"/>
    </location>
</feature>
<dbReference type="InterPro" id="IPR035516">
    <property type="entry name" value="Gyrase/topoIV_suA_C"/>
</dbReference>
<dbReference type="GO" id="GO:0034335">
    <property type="term" value="F:DNA negative supercoiling activity"/>
    <property type="evidence" value="ECO:0007669"/>
    <property type="project" value="UniProtKB-ARBA"/>
</dbReference>
<dbReference type="Gene3D" id="1.10.268.10">
    <property type="entry name" value="Topoisomerase, domain 3"/>
    <property type="match status" value="1"/>
</dbReference>
<dbReference type="GO" id="GO:0005737">
    <property type="term" value="C:cytoplasm"/>
    <property type="evidence" value="ECO:0007669"/>
    <property type="project" value="TreeGrafter"/>
</dbReference>
<reference evidence="9 10" key="1">
    <citation type="submission" date="2019-03" db="EMBL/GenBank/DDBJ databases">
        <title>Genomic Encyclopedia of Archaeal and Bacterial Type Strains, Phase II (KMG-II): from individual species to whole genera.</title>
        <authorList>
            <person name="Goeker M."/>
        </authorList>
    </citation>
    <scope>NUCLEOTIDE SEQUENCE [LARGE SCALE GENOMIC DNA]</scope>
    <source>
        <strain evidence="9 10">ATCC 35214</strain>
    </source>
</reference>
<dbReference type="Pfam" id="PF03989">
    <property type="entry name" value="DNA_gyraseA_C"/>
    <property type="match status" value="5"/>
</dbReference>
<evidence type="ECO:0000256" key="1">
    <source>
        <dbReference type="ARBA" id="ARBA00000185"/>
    </source>
</evidence>
<feature type="domain" description="Topo IIA-type catalytic" evidence="8">
    <location>
        <begin position="39"/>
        <end position="508"/>
    </location>
</feature>
<accession>A0A4R7UCE2</accession>
<proteinExistence type="predicted"/>
<dbReference type="InterPro" id="IPR013757">
    <property type="entry name" value="Topo_IIA_A_a_sf"/>
</dbReference>
<dbReference type="GO" id="GO:0009330">
    <property type="term" value="C:DNA topoisomerase type II (double strand cut, ATP-hydrolyzing) complex"/>
    <property type="evidence" value="ECO:0007669"/>
    <property type="project" value="TreeGrafter"/>
</dbReference>
<evidence type="ECO:0000256" key="4">
    <source>
        <dbReference type="ARBA" id="ARBA00023125"/>
    </source>
</evidence>
<dbReference type="EC" id="5.6.2.2" evidence="2"/>
<dbReference type="Gene3D" id="2.120.10.90">
    <property type="entry name" value="DNA gyrase/topoisomerase IV, subunit A, C-terminal"/>
    <property type="match status" value="1"/>
</dbReference>
<keyword evidence="3 6" id="KW-0799">Topoisomerase</keyword>
<evidence type="ECO:0000256" key="6">
    <source>
        <dbReference type="PROSITE-ProRule" id="PRU01384"/>
    </source>
</evidence>
<dbReference type="SMART" id="SM00434">
    <property type="entry name" value="TOP4c"/>
    <property type="match status" value="1"/>
</dbReference>
<dbReference type="EMBL" id="SOCN01000002">
    <property type="protein sequence ID" value="TDV23558.1"/>
    <property type="molecule type" value="Genomic_DNA"/>
</dbReference>
<keyword evidence="7" id="KW-0175">Coiled coil</keyword>
<keyword evidence="5 6" id="KW-0413">Isomerase</keyword>
<dbReference type="PANTHER" id="PTHR43493:SF9">
    <property type="entry name" value="DNA TOPOISOMERASE 4 SUBUNIT A"/>
    <property type="match status" value="1"/>
</dbReference>
<dbReference type="InterPro" id="IPR050220">
    <property type="entry name" value="Type_II_DNA_Topoisomerases"/>
</dbReference>
<dbReference type="PROSITE" id="PS52040">
    <property type="entry name" value="TOPO_IIA"/>
    <property type="match status" value="1"/>
</dbReference>
<dbReference type="GO" id="GO:0006265">
    <property type="term" value="P:DNA topological change"/>
    <property type="evidence" value="ECO:0007669"/>
    <property type="project" value="UniProtKB-UniRule"/>
</dbReference>
<dbReference type="Pfam" id="PF00521">
    <property type="entry name" value="DNA_topoisoIV"/>
    <property type="match status" value="1"/>
</dbReference>
<name>A0A4R7UCE2_9BACT</name>
<comment type="caution">
    <text evidence="9">The sequence shown here is derived from an EMBL/GenBank/DDBJ whole genome shotgun (WGS) entry which is preliminary data.</text>
</comment>
<dbReference type="GO" id="GO:0003677">
    <property type="term" value="F:DNA binding"/>
    <property type="evidence" value="ECO:0007669"/>
    <property type="project" value="UniProtKB-UniRule"/>
</dbReference>
<protein>
    <recommendedName>
        <fullName evidence="2">DNA topoisomerase (ATP-hydrolyzing)</fullName>
        <ecNumber evidence="2">5.6.2.2</ecNumber>
    </recommendedName>
</protein>
<feature type="active site" description="O-(5'-phospho-DNA)-tyrosine intermediate" evidence="6">
    <location>
        <position position="127"/>
    </location>
</feature>
<keyword evidence="10" id="KW-1185">Reference proteome</keyword>
<evidence type="ECO:0000313" key="10">
    <source>
        <dbReference type="Proteomes" id="UP000295757"/>
    </source>
</evidence>
<dbReference type="GO" id="GO:0005524">
    <property type="term" value="F:ATP binding"/>
    <property type="evidence" value="ECO:0007669"/>
    <property type="project" value="InterPro"/>
</dbReference>
<evidence type="ECO:0000256" key="7">
    <source>
        <dbReference type="SAM" id="Coils"/>
    </source>
</evidence>
<dbReference type="InterPro" id="IPR013760">
    <property type="entry name" value="Topo_IIA-like_dom_sf"/>
</dbReference>
<dbReference type="NCBIfam" id="NF004044">
    <property type="entry name" value="PRK05561.1"/>
    <property type="match status" value="1"/>
</dbReference>
<evidence type="ECO:0000256" key="5">
    <source>
        <dbReference type="ARBA" id="ARBA00023235"/>
    </source>
</evidence>
<evidence type="ECO:0000256" key="3">
    <source>
        <dbReference type="ARBA" id="ARBA00023029"/>
    </source>
</evidence>